<dbReference type="EMBL" id="CP144750">
    <property type="protein sequence ID" value="WVZ82201.1"/>
    <property type="molecule type" value="Genomic_DNA"/>
</dbReference>
<dbReference type="GO" id="GO:0016020">
    <property type="term" value="C:membrane"/>
    <property type="evidence" value="ECO:0007669"/>
    <property type="project" value="UniProtKB-SubCell"/>
</dbReference>
<evidence type="ECO:0000256" key="8">
    <source>
        <dbReference type="ARBA" id="ARBA00023180"/>
    </source>
</evidence>
<keyword evidence="8" id="KW-0325">Glycoprotein</keyword>
<feature type="chain" id="PRO_5042991704" description="Ionotropic glutamate receptor C-terminal domain-containing protein" evidence="12">
    <location>
        <begin position="21"/>
        <end position="517"/>
    </location>
</feature>
<evidence type="ECO:0000256" key="5">
    <source>
        <dbReference type="ARBA" id="ARBA00023065"/>
    </source>
</evidence>
<keyword evidence="5" id="KW-0406">Ion transport</keyword>
<keyword evidence="4" id="KW-1133">Transmembrane helix</keyword>
<feature type="region of interest" description="Disordered" evidence="11">
    <location>
        <begin position="420"/>
        <end position="485"/>
    </location>
</feature>
<evidence type="ECO:0000259" key="13">
    <source>
        <dbReference type="SMART" id="SM00062"/>
    </source>
</evidence>
<keyword evidence="7" id="KW-0675">Receptor</keyword>
<evidence type="ECO:0000256" key="1">
    <source>
        <dbReference type="ARBA" id="ARBA00004141"/>
    </source>
</evidence>
<evidence type="ECO:0000256" key="10">
    <source>
        <dbReference type="ARBA" id="ARBA00023303"/>
    </source>
</evidence>
<evidence type="ECO:0000256" key="9">
    <source>
        <dbReference type="ARBA" id="ARBA00023286"/>
    </source>
</evidence>
<dbReference type="InterPro" id="IPR001638">
    <property type="entry name" value="Solute-binding_3/MltF_N"/>
</dbReference>
<dbReference type="GO" id="GO:0015276">
    <property type="term" value="F:ligand-gated monoatomic ion channel activity"/>
    <property type="evidence" value="ECO:0007669"/>
    <property type="project" value="InterPro"/>
</dbReference>
<dbReference type="InterPro" id="IPR001320">
    <property type="entry name" value="Iontro_rcpt_C"/>
</dbReference>
<feature type="domain" description="Ionotropic glutamate receptor C-terminal" evidence="14">
    <location>
        <begin position="68"/>
        <end position="343"/>
    </location>
</feature>
<dbReference type="InterPro" id="IPR015683">
    <property type="entry name" value="Ionotropic_Glu_rcpt"/>
</dbReference>
<comment type="subcellular location">
    <subcellularLocation>
        <location evidence="1">Membrane</location>
        <topology evidence="1">Multi-pass membrane protein</topology>
    </subcellularLocation>
</comment>
<keyword evidence="10" id="KW-0407">Ion channel</keyword>
<keyword evidence="3" id="KW-0812">Transmembrane</keyword>
<dbReference type="SUPFAM" id="SSF53850">
    <property type="entry name" value="Periplasmic binding protein-like II"/>
    <property type="match status" value="1"/>
</dbReference>
<gene>
    <name evidence="15" type="ORF">U9M48_029489</name>
</gene>
<name>A0AAQ3TYQ7_PASNO</name>
<feature type="compositionally biased region" description="Basic and acidic residues" evidence="11">
    <location>
        <begin position="438"/>
        <end position="449"/>
    </location>
</feature>
<evidence type="ECO:0000256" key="12">
    <source>
        <dbReference type="SAM" id="SignalP"/>
    </source>
</evidence>
<keyword evidence="12" id="KW-0732">Signal</keyword>
<protein>
    <recommendedName>
        <fullName evidence="17">Ionotropic glutamate receptor C-terminal domain-containing protein</fullName>
    </recommendedName>
</protein>
<reference evidence="15 16" key="1">
    <citation type="submission" date="2024-02" db="EMBL/GenBank/DDBJ databases">
        <title>High-quality chromosome-scale genome assembly of Pensacola bahiagrass (Paspalum notatum Flugge var. saurae).</title>
        <authorList>
            <person name="Vega J.M."/>
            <person name="Podio M."/>
            <person name="Orjuela J."/>
            <person name="Siena L.A."/>
            <person name="Pessino S.C."/>
            <person name="Combes M.C."/>
            <person name="Mariac C."/>
            <person name="Albertini E."/>
            <person name="Pupilli F."/>
            <person name="Ortiz J.P.A."/>
            <person name="Leblanc O."/>
        </authorList>
    </citation>
    <scope>NUCLEOTIDE SEQUENCE [LARGE SCALE GENOMIC DNA]</scope>
    <source>
        <strain evidence="15">R1</strain>
        <tissue evidence="15">Leaf</tissue>
    </source>
</reference>
<evidence type="ECO:0000313" key="16">
    <source>
        <dbReference type="Proteomes" id="UP001341281"/>
    </source>
</evidence>
<evidence type="ECO:0000256" key="2">
    <source>
        <dbReference type="ARBA" id="ARBA00022448"/>
    </source>
</evidence>
<evidence type="ECO:0000256" key="6">
    <source>
        <dbReference type="ARBA" id="ARBA00023136"/>
    </source>
</evidence>
<feature type="domain" description="Solute-binding protein family 3/N-terminal" evidence="13">
    <location>
        <begin position="80"/>
        <end position="344"/>
    </location>
</feature>
<sequence>MAALVFSLVLWSSEPAAAAAAPLSADDQLAINDRSRVWSLDDISDALENFYSNHLCNSMREDPADTKRIAVPLKHGFKNFVTFAISVFKNATMEHDIDIPYELCAFDGSYDELITNVSKEVFDGAVGDVTITSDRLNQADFTVPYQGNPAYQGSSGSQLTTASYFAFSTLTFSHGQIIRSPLSKIVVVMWCFAVLVLVQSYTANLSSMLTVKGLRPSVTSLDQLKRNNSYIGYQEGTFVRSYLLNRGVKRDRLISYGSQTEYAEALKNGSVSAIADETPYLAYFLTEEGNKDQFEMGECLSDTPGFAFVFPRNSLLVHNFSMAILSIIAGQDFPEVEQNWFGFGPPSVDDSSSVNDPTALTLESFSGLFVITGCISACMLLISVTKSVYAKYSRLRGSEQKVEDWNGEHEYVVVELNDLQNDRDDNASASNQGLGDVGDNHSHGDHGSGGDENAGGSMQDSMHSGSAAEVGVQTEMRSSSTGYDRRLDGSSKLYSSFFSSSDSQLMCHSGNVASPRL</sequence>
<proteinExistence type="predicted"/>
<evidence type="ECO:0000256" key="7">
    <source>
        <dbReference type="ARBA" id="ARBA00023170"/>
    </source>
</evidence>
<keyword evidence="9" id="KW-1071">Ligand-gated ion channel</keyword>
<evidence type="ECO:0000313" key="15">
    <source>
        <dbReference type="EMBL" id="WVZ82201.1"/>
    </source>
</evidence>
<dbReference type="SMART" id="SM00062">
    <property type="entry name" value="PBPb"/>
    <property type="match status" value="1"/>
</dbReference>
<dbReference type="PANTHER" id="PTHR18966">
    <property type="entry name" value="IONOTROPIC GLUTAMATE RECEPTOR"/>
    <property type="match status" value="1"/>
</dbReference>
<keyword evidence="16" id="KW-1185">Reference proteome</keyword>
<dbReference type="SMART" id="SM00079">
    <property type="entry name" value="PBPe"/>
    <property type="match status" value="1"/>
</dbReference>
<evidence type="ECO:0000259" key="14">
    <source>
        <dbReference type="SMART" id="SM00079"/>
    </source>
</evidence>
<organism evidence="15 16">
    <name type="scientific">Paspalum notatum var. saurae</name>
    <dbReference type="NCBI Taxonomy" id="547442"/>
    <lineage>
        <taxon>Eukaryota</taxon>
        <taxon>Viridiplantae</taxon>
        <taxon>Streptophyta</taxon>
        <taxon>Embryophyta</taxon>
        <taxon>Tracheophyta</taxon>
        <taxon>Spermatophyta</taxon>
        <taxon>Magnoliopsida</taxon>
        <taxon>Liliopsida</taxon>
        <taxon>Poales</taxon>
        <taxon>Poaceae</taxon>
        <taxon>PACMAD clade</taxon>
        <taxon>Panicoideae</taxon>
        <taxon>Andropogonodae</taxon>
        <taxon>Paspaleae</taxon>
        <taxon>Paspalinae</taxon>
        <taxon>Paspalum</taxon>
    </lineage>
</organism>
<dbReference type="Pfam" id="PF00060">
    <property type="entry name" value="Lig_chan"/>
    <property type="match status" value="1"/>
</dbReference>
<keyword evidence="6" id="KW-0472">Membrane</keyword>
<evidence type="ECO:0000256" key="4">
    <source>
        <dbReference type="ARBA" id="ARBA00022989"/>
    </source>
</evidence>
<feature type="signal peptide" evidence="12">
    <location>
        <begin position="1"/>
        <end position="20"/>
    </location>
</feature>
<dbReference type="Proteomes" id="UP001341281">
    <property type="component" value="Chromosome 06"/>
</dbReference>
<evidence type="ECO:0000256" key="3">
    <source>
        <dbReference type="ARBA" id="ARBA00022692"/>
    </source>
</evidence>
<dbReference type="Gene3D" id="3.40.190.10">
    <property type="entry name" value="Periplasmic binding protein-like II"/>
    <property type="match status" value="2"/>
</dbReference>
<accession>A0AAQ3TYQ7</accession>
<evidence type="ECO:0008006" key="17">
    <source>
        <dbReference type="Google" id="ProtNLM"/>
    </source>
</evidence>
<evidence type="ECO:0000256" key="11">
    <source>
        <dbReference type="SAM" id="MobiDB-lite"/>
    </source>
</evidence>
<dbReference type="AlphaFoldDB" id="A0AAQ3TYQ7"/>
<keyword evidence="2" id="KW-0813">Transport</keyword>